<evidence type="ECO:0000313" key="14">
    <source>
        <dbReference type="Proteomes" id="UP001381693"/>
    </source>
</evidence>
<dbReference type="Proteomes" id="UP001381693">
    <property type="component" value="Unassembled WGS sequence"/>
</dbReference>
<keyword evidence="5" id="KW-0547">Nucleotide-binding</keyword>
<evidence type="ECO:0000256" key="6">
    <source>
        <dbReference type="ARBA" id="ARBA00022801"/>
    </source>
</evidence>
<organism evidence="13 14">
    <name type="scientific">Halocaridina rubra</name>
    <name type="common">Hawaiian red shrimp</name>
    <dbReference type="NCBI Taxonomy" id="373956"/>
    <lineage>
        <taxon>Eukaryota</taxon>
        <taxon>Metazoa</taxon>
        <taxon>Ecdysozoa</taxon>
        <taxon>Arthropoda</taxon>
        <taxon>Crustacea</taxon>
        <taxon>Multicrustacea</taxon>
        <taxon>Malacostraca</taxon>
        <taxon>Eumalacostraca</taxon>
        <taxon>Eucarida</taxon>
        <taxon>Decapoda</taxon>
        <taxon>Pleocyemata</taxon>
        <taxon>Caridea</taxon>
        <taxon>Atyoidea</taxon>
        <taxon>Atyidae</taxon>
        <taxon>Halocaridina</taxon>
    </lineage>
</organism>
<comment type="caution">
    <text evidence="13">The sequence shown here is derived from an EMBL/GenBank/DDBJ whole genome shotgun (WGS) entry which is preliminary data.</text>
</comment>
<dbReference type="GO" id="GO:0005524">
    <property type="term" value="F:ATP binding"/>
    <property type="evidence" value="ECO:0007669"/>
    <property type="project" value="UniProtKB-KW"/>
</dbReference>
<protein>
    <submittedName>
        <fullName evidence="13">ATP-binding cassette sub- D member 2</fullName>
    </submittedName>
</protein>
<sequence>MTNAVSKMIESTARKLHVSEKTLSRSGLSFVAAIYVYKIIFPRLQKLYHATKPEKDMELQDMVRQMKKGGPSVNREFFLQLKKLIRVIIPGPWSKPAALLYLHTLTLVARTFLSVYVAQLEGRVVKYIVRKDVVNFSFMMTKWLSIAIPATFVNSMIRYLESHLALTFRSNLVKYSYDLYFKNQCYYRVSNLDGRLENADHCLTDDITAFTSSIAHLYSHITKPLLDCLIITLSLYNLGRARGGASIPGPALGTLVIMITGRILRRVSPKFGVLVAEEAHRKGYLRAIHSRIITNAEEIAFYGGHKVELGILQKAYISLVSQMKTIFNKRLWYIMLEQFLMKYVWSGAGMVMVAIPLLTSTRNETEESDGGVSGRTQYFTTAKNMLTSGADAVERLMTSYKEIVELAGYTSRVGNMLQVFEDVQKGHYQRNSVLSDVDLMSRNGHNDTSNITFRNGMPVINGIVTESLDGTIIIEDVPIVTPNCDIVVPSLTITVQPKMHLLISGPNGCGKSSLFRILSGLWPVYGGRLQKPVVSDMFYIPQRPYMSSGSLRDQVIYPDTLEDMKKIGMTDEDLDKILGIVHLQHLVPREGGWDSVQDWKDVLSGGEKQRMGIARLFYHKPRYALLDECTSAVSIDVEGQMYQAAKDQGITLLTITHRPTLWKFHTHILQFDGEGGWKFDRLDNNKRLSLKDEKKHLETLLSDIPTKMERLKELCSILGEDSRVVEGGIKQDIGSDSTLSD</sequence>
<dbReference type="InterPro" id="IPR036640">
    <property type="entry name" value="ABC1_TM_sf"/>
</dbReference>
<dbReference type="Pfam" id="PF00005">
    <property type="entry name" value="ABC_tran"/>
    <property type="match status" value="1"/>
</dbReference>
<dbReference type="InterPro" id="IPR050835">
    <property type="entry name" value="ABC_transporter_sub-D"/>
</dbReference>
<dbReference type="PANTHER" id="PTHR11384:SF67">
    <property type="entry name" value="ATP-BINDING CASSETTE SUB-FAMILY D MEMBER 1"/>
    <property type="match status" value="1"/>
</dbReference>
<dbReference type="GO" id="GO:0042760">
    <property type="term" value="P:very long-chain fatty acid catabolic process"/>
    <property type="evidence" value="ECO:0007669"/>
    <property type="project" value="TreeGrafter"/>
</dbReference>
<evidence type="ECO:0000256" key="7">
    <source>
        <dbReference type="ARBA" id="ARBA00022840"/>
    </source>
</evidence>
<evidence type="ECO:0000256" key="8">
    <source>
        <dbReference type="ARBA" id="ARBA00022967"/>
    </source>
</evidence>
<dbReference type="InterPro" id="IPR011527">
    <property type="entry name" value="ABC1_TM_dom"/>
</dbReference>
<dbReference type="GO" id="GO:0005778">
    <property type="term" value="C:peroxisomal membrane"/>
    <property type="evidence" value="ECO:0007669"/>
    <property type="project" value="UniProtKB-SubCell"/>
</dbReference>
<dbReference type="EMBL" id="JAXCGZ010011922">
    <property type="protein sequence ID" value="KAK7073941.1"/>
    <property type="molecule type" value="Genomic_DNA"/>
</dbReference>
<dbReference type="SUPFAM" id="SSF52540">
    <property type="entry name" value="P-loop containing nucleoside triphosphate hydrolases"/>
    <property type="match status" value="1"/>
</dbReference>
<keyword evidence="3" id="KW-0813">Transport</keyword>
<dbReference type="FunFam" id="3.40.50.300:FF:000800">
    <property type="entry name" value="ATP-binding cassette sub-family D member 1"/>
    <property type="match status" value="1"/>
</dbReference>
<keyword evidence="4" id="KW-0812">Transmembrane</keyword>
<dbReference type="GO" id="GO:0007031">
    <property type="term" value="P:peroxisome organization"/>
    <property type="evidence" value="ECO:0007669"/>
    <property type="project" value="TreeGrafter"/>
</dbReference>
<name>A0AAN8ZYZ6_HALRR</name>
<dbReference type="GO" id="GO:0015910">
    <property type="term" value="P:long-chain fatty acid import into peroxisome"/>
    <property type="evidence" value="ECO:0007669"/>
    <property type="project" value="TreeGrafter"/>
</dbReference>
<keyword evidence="11" id="KW-0576">Peroxisome</keyword>
<keyword evidence="10" id="KW-0472">Membrane</keyword>
<dbReference type="GO" id="GO:0016887">
    <property type="term" value="F:ATP hydrolysis activity"/>
    <property type="evidence" value="ECO:0007669"/>
    <property type="project" value="InterPro"/>
</dbReference>
<evidence type="ECO:0000256" key="5">
    <source>
        <dbReference type="ARBA" id="ARBA00022741"/>
    </source>
</evidence>
<dbReference type="GO" id="GO:0006635">
    <property type="term" value="P:fatty acid beta-oxidation"/>
    <property type="evidence" value="ECO:0007669"/>
    <property type="project" value="TreeGrafter"/>
</dbReference>
<dbReference type="Gene3D" id="3.40.50.300">
    <property type="entry name" value="P-loop containing nucleotide triphosphate hydrolases"/>
    <property type="match status" value="1"/>
</dbReference>
<reference evidence="13 14" key="1">
    <citation type="submission" date="2023-11" db="EMBL/GenBank/DDBJ databases">
        <title>Halocaridina rubra genome assembly.</title>
        <authorList>
            <person name="Smith C."/>
        </authorList>
    </citation>
    <scope>NUCLEOTIDE SEQUENCE [LARGE SCALE GENOMIC DNA]</scope>
    <source>
        <strain evidence="13">EP-1</strain>
        <tissue evidence="13">Whole</tissue>
    </source>
</reference>
<dbReference type="InterPro" id="IPR003593">
    <property type="entry name" value="AAA+_ATPase"/>
</dbReference>
<dbReference type="SMART" id="SM00382">
    <property type="entry name" value="AAA"/>
    <property type="match status" value="1"/>
</dbReference>
<feature type="domain" description="ABC transporter" evidence="12">
    <location>
        <begin position="472"/>
        <end position="698"/>
    </location>
</feature>
<dbReference type="GO" id="GO:0005324">
    <property type="term" value="F:long-chain fatty acid transmembrane transporter activity"/>
    <property type="evidence" value="ECO:0007669"/>
    <property type="project" value="TreeGrafter"/>
</dbReference>
<accession>A0AAN8ZYZ6</accession>
<evidence type="ECO:0000313" key="13">
    <source>
        <dbReference type="EMBL" id="KAK7073941.1"/>
    </source>
</evidence>
<evidence type="ECO:0000256" key="4">
    <source>
        <dbReference type="ARBA" id="ARBA00022692"/>
    </source>
</evidence>
<comment type="subcellular location">
    <subcellularLocation>
        <location evidence="1">Peroxisome membrane</location>
        <topology evidence="1">Multi-pass membrane protein</topology>
    </subcellularLocation>
</comment>
<dbReference type="AlphaFoldDB" id="A0AAN8ZYZ6"/>
<keyword evidence="9" id="KW-1133">Transmembrane helix</keyword>
<comment type="similarity">
    <text evidence="2">Belongs to the ABC transporter superfamily. ABCD family. Peroxisomal fatty acyl CoA transporter (TC 3.A.1.203) subfamily.</text>
</comment>
<evidence type="ECO:0000256" key="3">
    <source>
        <dbReference type="ARBA" id="ARBA00022448"/>
    </source>
</evidence>
<evidence type="ECO:0000256" key="10">
    <source>
        <dbReference type="ARBA" id="ARBA00023136"/>
    </source>
</evidence>
<keyword evidence="8" id="KW-1278">Translocase</keyword>
<keyword evidence="14" id="KW-1185">Reference proteome</keyword>
<dbReference type="Pfam" id="PF06472">
    <property type="entry name" value="ABC_membrane_2"/>
    <property type="match status" value="1"/>
</dbReference>
<dbReference type="PROSITE" id="PS50893">
    <property type="entry name" value="ABC_TRANSPORTER_2"/>
    <property type="match status" value="1"/>
</dbReference>
<dbReference type="InterPro" id="IPR027417">
    <property type="entry name" value="P-loop_NTPase"/>
</dbReference>
<dbReference type="InterPro" id="IPR003439">
    <property type="entry name" value="ABC_transporter-like_ATP-bd"/>
</dbReference>
<evidence type="ECO:0000259" key="12">
    <source>
        <dbReference type="PROSITE" id="PS50893"/>
    </source>
</evidence>
<keyword evidence="6" id="KW-0378">Hydrolase</keyword>
<evidence type="ECO:0000256" key="2">
    <source>
        <dbReference type="ARBA" id="ARBA00008575"/>
    </source>
</evidence>
<dbReference type="GO" id="GO:0140359">
    <property type="term" value="F:ABC-type transporter activity"/>
    <property type="evidence" value="ECO:0007669"/>
    <property type="project" value="InterPro"/>
</dbReference>
<evidence type="ECO:0000256" key="9">
    <source>
        <dbReference type="ARBA" id="ARBA00022989"/>
    </source>
</evidence>
<evidence type="ECO:0000256" key="11">
    <source>
        <dbReference type="ARBA" id="ARBA00023140"/>
    </source>
</evidence>
<dbReference type="InterPro" id="IPR017871">
    <property type="entry name" value="ABC_transporter-like_CS"/>
</dbReference>
<dbReference type="SUPFAM" id="SSF90123">
    <property type="entry name" value="ABC transporter transmembrane region"/>
    <property type="match status" value="1"/>
</dbReference>
<keyword evidence="7 13" id="KW-0067">ATP-binding</keyword>
<dbReference type="PANTHER" id="PTHR11384">
    <property type="entry name" value="ATP-BINDING CASSETTE, SUB-FAMILY D MEMBER"/>
    <property type="match status" value="1"/>
</dbReference>
<dbReference type="PROSITE" id="PS00211">
    <property type="entry name" value="ABC_TRANSPORTER_1"/>
    <property type="match status" value="1"/>
</dbReference>
<gene>
    <name evidence="13" type="primary">ABCD2</name>
    <name evidence="13" type="ORF">SK128_003581</name>
</gene>
<evidence type="ECO:0000256" key="1">
    <source>
        <dbReference type="ARBA" id="ARBA00004585"/>
    </source>
</evidence>
<dbReference type="CDD" id="cd03223">
    <property type="entry name" value="ABCD_peroxisomal_ALDP"/>
    <property type="match status" value="1"/>
</dbReference>
<proteinExistence type="inferred from homology"/>